<dbReference type="InterPro" id="IPR000601">
    <property type="entry name" value="PKD_dom"/>
</dbReference>
<evidence type="ECO:0000313" key="9">
    <source>
        <dbReference type="Proteomes" id="UP001321249"/>
    </source>
</evidence>
<evidence type="ECO:0000256" key="4">
    <source>
        <dbReference type="ARBA" id="ARBA00022837"/>
    </source>
</evidence>
<proteinExistence type="predicted"/>
<evidence type="ECO:0000256" key="1">
    <source>
        <dbReference type="ARBA" id="ARBA00004613"/>
    </source>
</evidence>
<dbReference type="InterPro" id="IPR059100">
    <property type="entry name" value="TSP3_bac"/>
</dbReference>
<evidence type="ECO:0000313" key="8">
    <source>
        <dbReference type="EMBL" id="MDG0867180.1"/>
    </source>
</evidence>
<dbReference type="InterPro" id="IPR008979">
    <property type="entry name" value="Galactose-bd-like_sf"/>
</dbReference>
<evidence type="ECO:0000256" key="3">
    <source>
        <dbReference type="ARBA" id="ARBA00022729"/>
    </source>
</evidence>
<reference evidence="8 9" key="1">
    <citation type="submission" date="2019-11" db="EMBL/GenBank/DDBJ databases">
        <authorList>
            <person name="Cho J.-C."/>
        </authorList>
    </citation>
    <scope>NUCLEOTIDE SEQUENCE [LARGE SCALE GENOMIC DNA]</scope>
    <source>
        <strain evidence="8 9">JH702</strain>
    </source>
</reference>
<feature type="region of interest" description="Disordered" evidence="5">
    <location>
        <begin position="1575"/>
        <end position="1613"/>
    </location>
</feature>
<dbReference type="PROSITE" id="PS50093">
    <property type="entry name" value="PKD"/>
    <property type="match status" value="1"/>
</dbReference>
<keyword evidence="6" id="KW-0472">Membrane</keyword>
<keyword evidence="6" id="KW-1133">Transmembrane helix</keyword>
<feature type="compositionally biased region" description="Polar residues" evidence="5">
    <location>
        <begin position="1450"/>
        <end position="1475"/>
    </location>
</feature>
<sequence length="1613" mass="166815">MSVMREATRAYGRVLAARLDFCLCTEGISMRQLSSTSATARGLRLAKGLASFRALALMVALIAISMVSTFSVSDASASNSGAPAVAQTLDLDARLHGAVPPTHISTVGELVVGQDYLVTVEGNWANWPPQSVLYGAPDPVMYPSPSVSYVGAPANSAALDAEWQYADTHNPPRSGAGTPAAAVLFSLDGGTSFFDPTPLDGAYNPAHVYEYVVTGTGQTAAFRTYGSSGDDHGVMKVTVEPLEEQAATFYGGNGTPGSTVSGTDASFVGNTGPWGPAYIARKSTWAYHDWGHVTGTSEWISACTTLDDLACIDPDGVNDADNKFIWYRIQFDVPADWYNATLDFDTKVDNAATVFLNGNQIGSRYEGAGAFIESLANGALLPGTNSIIVEMEDWGGLSGINYRIDLTGLSAAPIVVIEPDSDDDGLTDSEESVLGTDPNDADTDGDGIDDGTEVANGTDPLTPDELIYEVTQGGNTWLVTAVTSPGQTAAQYYSYNTPMSSSSNIGAENDRESQLFLYLDEVGDPAKVSLFITHDKAGSGGNPGTHYADMEISGLPVGAQIVTSDDPGEFYWSGGNVIGNWAWLDCCTDGGALELGSGDIDITITPDFVSGAPLSDPDPGIDVWKLFVNDGADENDPSDDLWVILDMTLPVTITKTAAVADADGDGYTDANVVGGDDCDDTNPNIHPGATEVLNGVDDNCDGVIDEGFVTDSQDPVVALGTPTVNPATVSGTASDDDGGEDTIVVNGLFDAGEDANNDGQFDIDSGVDSIVLSGATNLDIDVDAFDSGDGSVEFLISLTDPLADGSGDLIVTDVFGNSTTVEISLSGNGPPVIDANVDSGNTVYYVDWTAANSAAGTASGVINLPNGDVVGVELATNGGTPLWGVQHDGAIDGSLASHVSNPYDAWPATSTAYTSTEVPNAPPTNEIVTLSGGSSTVYTVTLSEPIVDPIMAILSLGRGGHATTYDFDTPFTIVSQGTGAHGGCSTCLTELPGDVLSGEEGHGTLRFDGSMSTFSWTVPTPENWHGFTFAIRTTTALGDTEVDEGETATNSGTWSDPDLGDVVTLTASTGTVVKNIDGTWDWSYVTVDGDATIPVTITATDSTGLFDTATFDVTVNNVDPTATATNDGPVLANASVEVAVTATDPAGAADPLSYEFDFDNDGVFEVGLQAGNTASGSFATSGVNTVVVRVTDGDGGSTTATTDVTVFSPPTIDSISGDSIVENGLAELNVVFSDADAGDTHSAEVVWGDGSISLYPVVTSPFTPTHQYLDDDPSTTSSDDYAVSVTITDAAGETGDDSTTVTVANAAPVIGTVSSDDETGTVSVTFSDIGSLDTHVVTFAWGDGSSEDVSPVASAASASHLYSQFGTYDVTVTVTDDDSGAASEVVTLIIGGGACDCTEGLGWWKHQYKGNGSTELTTAQLELLALMVGSQTGYFNGLTVDAARDVFDPSKSNNKGGERNGSNSARNDASATGSTRGKKKGDGTKQNSKANSRAHSHDDSDSSIYRLSKFEEKTAQHVLAAWLNFAKGAVDADQIFTVDGVTYTFTDLRAEVESLMSGEPTKAELNQAKKLAEAVNSLDKNNPECDSHAGSHSASGSDSGSGTGSGSKRGKKK</sequence>
<feature type="transmembrane region" description="Helical" evidence="6">
    <location>
        <begin position="50"/>
        <end position="70"/>
    </location>
</feature>
<comment type="subcellular location">
    <subcellularLocation>
        <location evidence="1">Secreted</location>
    </subcellularLocation>
</comment>
<accession>A0ABD4XRD3</accession>
<dbReference type="Proteomes" id="UP001321249">
    <property type="component" value="Unassembled WGS sequence"/>
</dbReference>
<dbReference type="InterPro" id="IPR013783">
    <property type="entry name" value="Ig-like_fold"/>
</dbReference>
<dbReference type="SMART" id="SM00089">
    <property type="entry name" value="PKD"/>
    <property type="match status" value="3"/>
</dbReference>
<organism evidence="8 9">
    <name type="scientific">Candidatus Lucifugimonas marina</name>
    <dbReference type="NCBI Taxonomy" id="3038979"/>
    <lineage>
        <taxon>Bacteria</taxon>
        <taxon>Bacillati</taxon>
        <taxon>Chloroflexota</taxon>
        <taxon>Dehalococcoidia</taxon>
        <taxon>SAR202 cluster</taxon>
        <taxon>Candidatus Lucifugimonadales</taxon>
        <taxon>Candidatus Lucifugimonadaceae</taxon>
        <taxon>Candidatus Lucifugimonas</taxon>
    </lineage>
</organism>
<evidence type="ECO:0000256" key="6">
    <source>
        <dbReference type="SAM" id="Phobius"/>
    </source>
</evidence>
<dbReference type="EMBL" id="WMBE01000002">
    <property type="protein sequence ID" value="MDG0867180.1"/>
    <property type="molecule type" value="Genomic_DNA"/>
</dbReference>
<feature type="compositionally biased region" description="Polar residues" evidence="5">
    <location>
        <begin position="1484"/>
        <end position="1493"/>
    </location>
</feature>
<feature type="domain" description="PKD" evidence="7">
    <location>
        <begin position="1307"/>
        <end position="1390"/>
    </location>
</feature>
<feature type="region of interest" description="Disordered" evidence="5">
    <location>
        <begin position="420"/>
        <end position="462"/>
    </location>
</feature>
<keyword evidence="2" id="KW-0964">Secreted</keyword>
<feature type="region of interest" description="Disordered" evidence="5">
    <location>
        <begin position="1446"/>
        <end position="1502"/>
    </location>
</feature>
<dbReference type="InterPro" id="IPR035986">
    <property type="entry name" value="PKD_dom_sf"/>
</dbReference>
<evidence type="ECO:0000259" key="7">
    <source>
        <dbReference type="PROSITE" id="PS50093"/>
    </source>
</evidence>
<dbReference type="Gene3D" id="2.60.40.10">
    <property type="entry name" value="Immunoglobulins"/>
    <property type="match status" value="3"/>
</dbReference>
<keyword evidence="3" id="KW-0732">Signal</keyword>
<evidence type="ECO:0000256" key="5">
    <source>
        <dbReference type="SAM" id="MobiDB-lite"/>
    </source>
</evidence>
<feature type="compositionally biased region" description="Acidic residues" evidence="5">
    <location>
        <begin position="420"/>
        <end position="431"/>
    </location>
</feature>
<dbReference type="CDD" id="cd00146">
    <property type="entry name" value="PKD"/>
    <property type="match status" value="1"/>
</dbReference>
<name>A0ABD4XRD3_9CHLR</name>
<dbReference type="Pfam" id="PF18911">
    <property type="entry name" value="PKD_4"/>
    <property type="match status" value="2"/>
</dbReference>
<gene>
    <name evidence="8" type="ORF">GKO46_08860</name>
</gene>
<dbReference type="SUPFAM" id="SSF49785">
    <property type="entry name" value="Galactose-binding domain-like"/>
    <property type="match status" value="1"/>
</dbReference>
<dbReference type="Pfam" id="PF18884">
    <property type="entry name" value="TSP3_bac"/>
    <property type="match status" value="2"/>
</dbReference>
<feature type="compositionally biased region" description="Acidic residues" evidence="5">
    <location>
        <begin position="439"/>
        <end position="452"/>
    </location>
</feature>
<dbReference type="Gene3D" id="2.60.120.260">
    <property type="entry name" value="Galactose-binding domain-like"/>
    <property type="match status" value="1"/>
</dbReference>
<dbReference type="InterPro" id="IPR022409">
    <property type="entry name" value="PKD/Chitinase_dom"/>
</dbReference>
<comment type="caution">
    <text evidence="8">The sequence shown here is derived from an EMBL/GenBank/DDBJ whole genome shotgun (WGS) entry which is preliminary data.</text>
</comment>
<keyword evidence="4" id="KW-0106">Calcium</keyword>
<dbReference type="Pfam" id="PF11617">
    <property type="entry name" value="Cu-binding_MopE"/>
    <property type="match status" value="1"/>
</dbReference>
<dbReference type="InterPro" id="IPR021655">
    <property type="entry name" value="Put_metal-bd"/>
</dbReference>
<keyword evidence="6" id="KW-0812">Transmembrane</keyword>
<evidence type="ECO:0000256" key="2">
    <source>
        <dbReference type="ARBA" id="ARBA00022525"/>
    </source>
</evidence>
<dbReference type="SUPFAM" id="SSF49299">
    <property type="entry name" value="PKD domain"/>
    <property type="match status" value="3"/>
</dbReference>
<protein>
    <recommendedName>
        <fullName evidence="7">PKD domain-containing protein</fullName>
    </recommendedName>
</protein>